<protein>
    <submittedName>
        <fullName evidence="2">IS21 family transposase</fullName>
    </submittedName>
</protein>
<evidence type="ECO:0000313" key="3">
    <source>
        <dbReference type="Proteomes" id="UP000595064"/>
    </source>
</evidence>
<dbReference type="RefSeq" id="WP_074921956.1">
    <property type="nucleotide sequence ID" value="NZ_CP065749.1"/>
</dbReference>
<dbReference type="SUPFAM" id="SSF53098">
    <property type="entry name" value="Ribonuclease H-like"/>
    <property type="match status" value="1"/>
</dbReference>
<feature type="domain" description="Integrase catalytic" evidence="1">
    <location>
        <begin position="136"/>
        <end position="312"/>
    </location>
</feature>
<name>A0A7T3DGY7_9BURK</name>
<evidence type="ECO:0000259" key="1">
    <source>
        <dbReference type="PROSITE" id="PS50994"/>
    </source>
</evidence>
<keyword evidence="2" id="KW-0614">Plasmid</keyword>
<dbReference type="NCBIfam" id="NF033546">
    <property type="entry name" value="transpos_IS21"/>
    <property type="match status" value="1"/>
</dbReference>
<keyword evidence="3" id="KW-1185">Reference proteome</keyword>
<dbReference type="EMBL" id="CP065749">
    <property type="protein sequence ID" value="QPS84831.1"/>
    <property type="molecule type" value="Genomic_DNA"/>
</dbReference>
<accession>A0A7T3DGY7</accession>
<dbReference type="KEGG" id="dla:I6G47_32255"/>
<reference evidence="2 3" key="1">
    <citation type="submission" date="2020-12" db="EMBL/GenBank/DDBJ databases">
        <title>FDA dAtabase for Regulatory Grade micrObial Sequences (FDA-ARGOS): Supporting development and validation of Infectious Disease Dx tests.</title>
        <authorList>
            <person name="Sproer C."/>
            <person name="Gronow S."/>
            <person name="Severitt S."/>
            <person name="Schroder I."/>
            <person name="Tallon L."/>
            <person name="Sadzewicz L."/>
            <person name="Zhao X."/>
            <person name="Boylan J."/>
            <person name="Ott S."/>
            <person name="Bowen H."/>
            <person name="Vavikolanu K."/>
            <person name="Mehta A."/>
            <person name="Aluvathingal J."/>
            <person name="Nadendla S."/>
            <person name="Lowell S."/>
            <person name="Myers T."/>
            <person name="Yan Y."/>
            <person name="Sichtig H."/>
        </authorList>
    </citation>
    <scope>NUCLEOTIDE SEQUENCE [LARGE SCALE GENOMIC DNA]</scope>
    <source>
        <strain evidence="2 3">FDAARGOS_890</strain>
        <plasmid evidence="2 3">unnamed</plasmid>
    </source>
</reference>
<proteinExistence type="predicted"/>
<geneLocation type="plasmid" evidence="2 3">
    <name>unnamed</name>
</geneLocation>
<dbReference type="InterPro" id="IPR012337">
    <property type="entry name" value="RNaseH-like_sf"/>
</dbReference>
<dbReference type="AlphaFoldDB" id="A0A7T3DGY7"/>
<dbReference type="PANTHER" id="PTHR35004:SF8">
    <property type="entry name" value="TRANSPOSASE RV3428C-RELATED"/>
    <property type="match status" value="1"/>
</dbReference>
<dbReference type="GO" id="GO:0015074">
    <property type="term" value="P:DNA integration"/>
    <property type="evidence" value="ECO:0007669"/>
    <property type="project" value="InterPro"/>
</dbReference>
<sequence length="530" mass="59677">MNVLKPHLQTTIWTLLKAGASQREIERTTGISRHTIRLYQQRFAADPANCPGVATVPASQTAPPRPPTSVAVSRPLATSKCTPHRAFIDAQLRLGRNAMAIYQDLVDLHGFDGAYNSVKRFVAQLRRKEPEQFDRLSFAPGEEMQVDYGEGAPTRVAGTERWRKPRLFVATLRYSRRSFRRVVWKSGQQVWAELHEQAWRYFGGSARYVVLDNLKEGVLKPDLYEPALNPVYAAMLAHYEVVADPARVRDPNRKGTVENAIGHTQSTALKGRRFESIEEQNTFLEHWETKWAASRIHGAERRQVQAMFEEERTHLQPLPITGMAYFTEVQRTVCDDSCVRIAHSSYAARPAPIGSKVLVRIFERCIEIRDLRTQQLLRTHTLADRPGSVVLPTDERVFNPSRETRYILDQARAIGAQASRLCEMLFAIEGRVGQRKLWGIVNLAKRYPYHFIDAACGVALDQGVHSYRHVKVLTEQSVAEALEALEAASPRPARTDATLTQQHPLIRSADEYGALFAHAATAAQPTSLAS</sequence>
<dbReference type="PANTHER" id="PTHR35004">
    <property type="entry name" value="TRANSPOSASE RV3428C-RELATED"/>
    <property type="match status" value="1"/>
</dbReference>
<evidence type="ECO:0000313" key="2">
    <source>
        <dbReference type="EMBL" id="QPS84831.1"/>
    </source>
</evidence>
<gene>
    <name evidence="2" type="primary">istA</name>
    <name evidence="2" type="ORF">I6G47_32255</name>
</gene>
<organism evidence="2 3">
    <name type="scientific">Delftia lacustris</name>
    <dbReference type="NCBI Taxonomy" id="558537"/>
    <lineage>
        <taxon>Bacteria</taxon>
        <taxon>Pseudomonadati</taxon>
        <taxon>Pseudomonadota</taxon>
        <taxon>Betaproteobacteria</taxon>
        <taxon>Burkholderiales</taxon>
        <taxon>Comamonadaceae</taxon>
        <taxon>Delftia</taxon>
    </lineage>
</organism>
<dbReference type="Proteomes" id="UP000595064">
    <property type="component" value="Plasmid unnamed"/>
</dbReference>
<dbReference type="GeneID" id="94689085"/>
<dbReference type="PROSITE" id="PS50994">
    <property type="entry name" value="INTEGRASE"/>
    <property type="match status" value="1"/>
</dbReference>
<dbReference type="InterPro" id="IPR001584">
    <property type="entry name" value="Integrase_cat-core"/>
</dbReference>